<protein>
    <submittedName>
        <fullName evidence="2">Uncharacterized protein</fullName>
    </submittedName>
</protein>
<evidence type="ECO:0000313" key="2">
    <source>
        <dbReference type="EMBL" id="GGN59063.1"/>
    </source>
</evidence>
<keyword evidence="3" id="KW-1185">Reference proteome</keyword>
<evidence type="ECO:0000313" key="3">
    <source>
        <dbReference type="Proteomes" id="UP000605099"/>
    </source>
</evidence>
<accession>A0ABQ2K130</accession>
<dbReference type="Proteomes" id="UP000605099">
    <property type="component" value="Unassembled WGS sequence"/>
</dbReference>
<comment type="caution">
    <text evidence="2">The sequence shown here is derived from an EMBL/GenBank/DDBJ whole genome shotgun (WGS) entry which is preliminary data.</text>
</comment>
<name>A0ABQ2K130_9SPHN</name>
<reference evidence="3" key="1">
    <citation type="journal article" date="2019" name="Int. J. Syst. Evol. Microbiol.">
        <title>The Global Catalogue of Microorganisms (GCM) 10K type strain sequencing project: providing services to taxonomists for standard genome sequencing and annotation.</title>
        <authorList>
            <consortium name="The Broad Institute Genomics Platform"/>
            <consortium name="The Broad Institute Genome Sequencing Center for Infectious Disease"/>
            <person name="Wu L."/>
            <person name="Ma J."/>
        </authorList>
    </citation>
    <scope>NUCLEOTIDE SEQUENCE [LARGE SCALE GENOMIC DNA]</scope>
    <source>
        <strain evidence="3">CGMCC 1.6784</strain>
    </source>
</reference>
<organism evidence="2 3">
    <name type="scientific">Novosphingobium indicum</name>
    <dbReference type="NCBI Taxonomy" id="462949"/>
    <lineage>
        <taxon>Bacteria</taxon>
        <taxon>Pseudomonadati</taxon>
        <taxon>Pseudomonadota</taxon>
        <taxon>Alphaproteobacteria</taxon>
        <taxon>Sphingomonadales</taxon>
        <taxon>Sphingomonadaceae</taxon>
        <taxon>Novosphingobium</taxon>
    </lineage>
</organism>
<evidence type="ECO:0000256" key="1">
    <source>
        <dbReference type="SAM" id="MobiDB-lite"/>
    </source>
</evidence>
<proteinExistence type="predicted"/>
<feature type="region of interest" description="Disordered" evidence="1">
    <location>
        <begin position="60"/>
        <end position="95"/>
    </location>
</feature>
<gene>
    <name evidence="2" type="ORF">GCM10011349_39230</name>
</gene>
<dbReference type="EMBL" id="BMLK01000024">
    <property type="protein sequence ID" value="GGN59063.1"/>
    <property type="molecule type" value="Genomic_DNA"/>
</dbReference>
<sequence length="95" mass="10525">MEILDQIEGYLARTGTKASMFGRVAVGDPRFVRDLRDGRRPRQKTKQRVICFLASADAETREESENVGSIDLRSNEGLTDATGQAIYNSDGDSDK</sequence>